<dbReference type="InterPro" id="IPR008995">
    <property type="entry name" value="Mo/tungstate-bd_C_term_dom"/>
</dbReference>
<evidence type="ECO:0000256" key="2">
    <source>
        <dbReference type="ARBA" id="ARBA00022505"/>
    </source>
</evidence>
<keyword evidence="3" id="KW-0547">Nucleotide-binding</keyword>
<evidence type="ECO:0000256" key="1">
    <source>
        <dbReference type="ARBA" id="ARBA00022448"/>
    </source>
</evidence>
<name>A0A6J7KML8_9ZZZZ</name>
<dbReference type="Gene3D" id="3.40.50.300">
    <property type="entry name" value="P-loop containing nucleotide triphosphate hydrolases"/>
    <property type="match status" value="1"/>
</dbReference>
<dbReference type="PROSITE" id="PS51866">
    <property type="entry name" value="MOP"/>
    <property type="match status" value="1"/>
</dbReference>
<dbReference type="InterPro" id="IPR050093">
    <property type="entry name" value="ABC_SmlMolc_Importer"/>
</dbReference>
<dbReference type="EMBL" id="CAFBNF010000242">
    <property type="protein sequence ID" value="CAB4957618.1"/>
    <property type="molecule type" value="Genomic_DNA"/>
</dbReference>
<dbReference type="InterPro" id="IPR005116">
    <property type="entry name" value="Transp-assoc_OB_typ1"/>
</dbReference>
<dbReference type="GO" id="GO:0005524">
    <property type="term" value="F:ATP binding"/>
    <property type="evidence" value="ECO:0007669"/>
    <property type="project" value="UniProtKB-KW"/>
</dbReference>
<feature type="domain" description="Mop" evidence="6">
    <location>
        <begin position="288"/>
        <end position="352"/>
    </location>
</feature>
<sequence length="359" mass="37635">MSASLSVRAVVQRDDFELAVTMAVAVGEVVAVIGPNGAGKSTLLRAVSGLLPLTQGRIEIGGRVVDDPEFGVLVPPEERRVGVVFQDYLLFPHLTVLENVAFGPRATGAGRKQARTTAGRWIDALGLTSLASRRPDQLSGGQSQRVALARALAGDPDVLLLDEPMAALDAGTRIDVRAELRDHLRDVDTPTLLITHDPLDALMLADRILVLEEGRVTQQGVAVEVARRPSSTYVAKLLGLNLLRGTAHDGTITLEGGGLLSATDRDAAGPVLVALRPDAVSLHATEPHGSARNVWQGRVDGVEPIGDRVRVSTVGPPAVMADVTAAAVSELGLVPGTPVWLSTKATELEVYPAGATPAH</sequence>
<dbReference type="Gene3D" id="2.40.50.100">
    <property type="match status" value="1"/>
</dbReference>
<evidence type="ECO:0000259" key="6">
    <source>
        <dbReference type="PROSITE" id="PS51866"/>
    </source>
</evidence>
<evidence type="ECO:0000313" key="7">
    <source>
        <dbReference type="EMBL" id="CAB4957618.1"/>
    </source>
</evidence>
<dbReference type="Pfam" id="PF00005">
    <property type="entry name" value="ABC_tran"/>
    <property type="match status" value="1"/>
</dbReference>
<dbReference type="PROSITE" id="PS00211">
    <property type="entry name" value="ABC_TRANSPORTER_1"/>
    <property type="match status" value="1"/>
</dbReference>
<dbReference type="InterPro" id="IPR003593">
    <property type="entry name" value="AAA+_ATPase"/>
</dbReference>
<evidence type="ECO:0000256" key="3">
    <source>
        <dbReference type="ARBA" id="ARBA00022741"/>
    </source>
</evidence>
<reference evidence="7" key="1">
    <citation type="submission" date="2020-05" db="EMBL/GenBank/DDBJ databases">
        <authorList>
            <person name="Chiriac C."/>
            <person name="Salcher M."/>
            <person name="Ghai R."/>
            <person name="Kavagutti S V."/>
        </authorList>
    </citation>
    <scope>NUCLEOTIDE SEQUENCE</scope>
</reference>
<dbReference type="Pfam" id="PF03459">
    <property type="entry name" value="TOBE"/>
    <property type="match status" value="1"/>
</dbReference>
<dbReference type="SUPFAM" id="SSF50331">
    <property type="entry name" value="MOP-like"/>
    <property type="match status" value="1"/>
</dbReference>
<proteinExistence type="predicted"/>
<accession>A0A6J7KML8</accession>
<dbReference type="PANTHER" id="PTHR42781:SF4">
    <property type="entry name" value="SPERMIDINE_PUTRESCINE IMPORT ATP-BINDING PROTEIN POTA"/>
    <property type="match status" value="1"/>
</dbReference>
<evidence type="ECO:0000259" key="5">
    <source>
        <dbReference type="PROSITE" id="PS50893"/>
    </source>
</evidence>
<evidence type="ECO:0000256" key="4">
    <source>
        <dbReference type="ARBA" id="ARBA00022840"/>
    </source>
</evidence>
<dbReference type="GO" id="GO:0016887">
    <property type="term" value="F:ATP hydrolysis activity"/>
    <property type="evidence" value="ECO:0007669"/>
    <property type="project" value="InterPro"/>
</dbReference>
<dbReference type="GO" id="GO:0015689">
    <property type="term" value="P:molybdate ion transport"/>
    <property type="evidence" value="ECO:0007669"/>
    <property type="project" value="InterPro"/>
</dbReference>
<feature type="domain" description="ABC transporter" evidence="5">
    <location>
        <begin position="2"/>
        <end position="238"/>
    </location>
</feature>
<dbReference type="InterPro" id="IPR004606">
    <property type="entry name" value="Mop_domain"/>
</dbReference>
<dbReference type="InterPro" id="IPR027417">
    <property type="entry name" value="P-loop_NTPase"/>
</dbReference>
<gene>
    <name evidence="7" type="ORF">UFOPK3773_01790</name>
</gene>
<organism evidence="7">
    <name type="scientific">freshwater metagenome</name>
    <dbReference type="NCBI Taxonomy" id="449393"/>
    <lineage>
        <taxon>unclassified sequences</taxon>
        <taxon>metagenomes</taxon>
        <taxon>ecological metagenomes</taxon>
    </lineage>
</organism>
<keyword evidence="1" id="KW-0813">Transport</keyword>
<dbReference type="PROSITE" id="PS50893">
    <property type="entry name" value="ABC_TRANSPORTER_2"/>
    <property type="match status" value="1"/>
</dbReference>
<dbReference type="SUPFAM" id="SSF52540">
    <property type="entry name" value="P-loop containing nucleoside triphosphate hydrolases"/>
    <property type="match status" value="1"/>
</dbReference>
<dbReference type="AlphaFoldDB" id="A0A6J7KML8"/>
<keyword evidence="2" id="KW-0500">Molybdenum</keyword>
<protein>
    <submittedName>
        <fullName evidence="7">Unannotated protein</fullName>
    </submittedName>
</protein>
<dbReference type="PANTHER" id="PTHR42781">
    <property type="entry name" value="SPERMIDINE/PUTRESCINE IMPORT ATP-BINDING PROTEIN POTA"/>
    <property type="match status" value="1"/>
</dbReference>
<dbReference type="InterPro" id="IPR017871">
    <property type="entry name" value="ABC_transporter-like_CS"/>
</dbReference>
<dbReference type="SMART" id="SM00382">
    <property type="entry name" value="AAA"/>
    <property type="match status" value="1"/>
</dbReference>
<keyword evidence="4" id="KW-0067">ATP-binding</keyword>
<dbReference type="InterPro" id="IPR003439">
    <property type="entry name" value="ABC_transporter-like_ATP-bd"/>
</dbReference>